<comment type="similarity">
    <text evidence="2">Belongs to the UPF0702 family.</text>
</comment>
<evidence type="ECO:0000313" key="10">
    <source>
        <dbReference type="EMBL" id="NJP35442.1"/>
    </source>
</evidence>
<feature type="transmembrane region" description="Helical" evidence="8">
    <location>
        <begin position="17"/>
        <end position="36"/>
    </location>
</feature>
<dbReference type="InterPro" id="IPR007353">
    <property type="entry name" value="DUF421"/>
</dbReference>
<name>A0ABX0ZBY7_9ACTN</name>
<evidence type="ECO:0000259" key="9">
    <source>
        <dbReference type="Pfam" id="PF04239"/>
    </source>
</evidence>
<evidence type="ECO:0000256" key="3">
    <source>
        <dbReference type="ARBA" id="ARBA00022475"/>
    </source>
</evidence>
<dbReference type="InterPro" id="IPR023090">
    <property type="entry name" value="UPF0702_alpha/beta_dom_sf"/>
</dbReference>
<accession>A0ABX0ZBY7</accession>
<evidence type="ECO:0000256" key="6">
    <source>
        <dbReference type="ARBA" id="ARBA00023136"/>
    </source>
</evidence>
<organism evidence="10 11">
    <name type="scientific">Micromonospora thermarum</name>
    <dbReference type="NCBI Taxonomy" id="2720024"/>
    <lineage>
        <taxon>Bacteria</taxon>
        <taxon>Bacillati</taxon>
        <taxon>Actinomycetota</taxon>
        <taxon>Actinomycetes</taxon>
        <taxon>Micromonosporales</taxon>
        <taxon>Micromonosporaceae</taxon>
        <taxon>Micromonospora</taxon>
    </lineage>
</organism>
<sequence>MVDWRTVFTPDTPLLEIVVRGSVMYLTLFFLLRVLLKRESGTTGVTDLLVIVLIADAAQNGMASNYTSLADGVVLVATIIGWAYLLDALAYRWPAAARVIRPGSLVLVRDGRMLRRNMRRELVTEEELYAKLREQGVDDIADAREVRMESDGEFSVITRSGQGGAGGTSRKRRAA</sequence>
<feature type="transmembrane region" description="Helical" evidence="8">
    <location>
        <begin position="72"/>
        <end position="91"/>
    </location>
</feature>
<keyword evidence="6 8" id="KW-0472">Membrane</keyword>
<reference evidence="10 11" key="1">
    <citation type="submission" date="2020-03" db="EMBL/GenBank/DDBJ databases">
        <title>WGS of actinomycetes isolated from Thailand.</title>
        <authorList>
            <person name="Thawai C."/>
        </authorList>
    </citation>
    <scope>NUCLEOTIDE SEQUENCE [LARGE SCALE GENOMIC DNA]</scope>
    <source>
        <strain evidence="10 11">HSS6-12</strain>
    </source>
</reference>
<dbReference type="RefSeq" id="WP_168003784.1">
    <property type="nucleotide sequence ID" value="NZ_JAATEO010000042.1"/>
</dbReference>
<keyword evidence="5 8" id="KW-1133">Transmembrane helix</keyword>
<proteinExistence type="inferred from homology"/>
<evidence type="ECO:0000256" key="5">
    <source>
        <dbReference type="ARBA" id="ARBA00022989"/>
    </source>
</evidence>
<dbReference type="Proteomes" id="UP000783871">
    <property type="component" value="Unassembled WGS sequence"/>
</dbReference>
<evidence type="ECO:0000256" key="8">
    <source>
        <dbReference type="SAM" id="Phobius"/>
    </source>
</evidence>
<feature type="region of interest" description="Disordered" evidence="7">
    <location>
        <begin position="156"/>
        <end position="175"/>
    </location>
</feature>
<dbReference type="PANTHER" id="PTHR34582">
    <property type="entry name" value="UPF0702 TRANSMEMBRANE PROTEIN YCAP"/>
    <property type="match status" value="1"/>
</dbReference>
<keyword evidence="3" id="KW-1003">Cell membrane</keyword>
<evidence type="ECO:0000256" key="1">
    <source>
        <dbReference type="ARBA" id="ARBA00004651"/>
    </source>
</evidence>
<keyword evidence="11" id="KW-1185">Reference proteome</keyword>
<dbReference type="Pfam" id="PF04239">
    <property type="entry name" value="DUF421"/>
    <property type="match status" value="1"/>
</dbReference>
<evidence type="ECO:0000256" key="4">
    <source>
        <dbReference type="ARBA" id="ARBA00022692"/>
    </source>
</evidence>
<evidence type="ECO:0000256" key="2">
    <source>
        <dbReference type="ARBA" id="ARBA00006448"/>
    </source>
</evidence>
<protein>
    <submittedName>
        <fullName evidence="10">DUF421 domain-containing protein</fullName>
    </submittedName>
</protein>
<gene>
    <name evidence="10" type="ORF">HCJ94_26610</name>
</gene>
<feature type="domain" description="YetF C-terminal" evidence="9">
    <location>
        <begin position="96"/>
        <end position="161"/>
    </location>
</feature>
<dbReference type="Gene3D" id="3.30.240.20">
    <property type="entry name" value="bsu07140 like domains"/>
    <property type="match status" value="1"/>
</dbReference>
<keyword evidence="4 8" id="KW-0812">Transmembrane</keyword>
<comment type="caution">
    <text evidence="10">The sequence shown here is derived from an EMBL/GenBank/DDBJ whole genome shotgun (WGS) entry which is preliminary data.</text>
</comment>
<dbReference type="EMBL" id="JAATEO010000042">
    <property type="protein sequence ID" value="NJP35442.1"/>
    <property type="molecule type" value="Genomic_DNA"/>
</dbReference>
<evidence type="ECO:0000256" key="7">
    <source>
        <dbReference type="SAM" id="MobiDB-lite"/>
    </source>
</evidence>
<dbReference type="PANTHER" id="PTHR34582:SF6">
    <property type="entry name" value="UPF0702 TRANSMEMBRANE PROTEIN YCAP"/>
    <property type="match status" value="1"/>
</dbReference>
<evidence type="ECO:0000313" key="11">
    <source>
        <dbReference type="Proteomes" id="UP000783871"/>
    </source>
</evidence>
<comment type="subcellular location">
    <subcellularLocation>
        <location evidence="1">Cell membrane</location>
        <topology evidence="1">Multi-pass membrane protein</topology>
    </subcellularLocation>
</comment>